<reference evidence="2 3" key="2">
    <citation type="journal article" date="2011" name="Stand. Genomic Sci.">
        <title>Complete genome sequence of Staphylothermus hellenicus P8.</title>
        <authorList>
            <person name="Anderson I."/>
            <person name="Wirth R."/>
            <person name="Lucas S."/>
            <person name="Copeland A."/>
            <person name="Lapidus A."/>
            <person name="Cheng J.F."/>
            <person name="Goodwin L."/>
            <person name="Pitluck S."/>
            <person name="Davenport K."/>
            <person name="Detter J.C."/>
            <person name="Han C."/>
            <person name="Tapia R."/>
            <person name="Land M."/>
            <person name="Hauser L."/>
            <person name="Pati A."/>
            <person name="Mikhailova N."/>
            <person name="Woyke T."/>
            <person name="Klenk H.P."/>
            <person name="Kyrpides N."/>
            <person name="Ivanova N."/>
        </authorList>
    </citation>
    <scope>NUCLEOTIDE SEQUENCE [LARGE SCALE GENOMIC DNA]</scope>
    <source>
        <strain evidence="3">DSM 12710 / JCM 10830 / BK20S6-10-b1 / P8</strain>
    </source>
</reference>
<dbReference type="PANTHER" id="PTHR35402">
    <property type="entry name" value="INTEGRAL MEMBRANE PROTEIN-RELATED"/>
    <property type="match status" value="1"/>
</dbReference>
<dbReference type="Proteomes" id="UP000002573">
    <property type="component" value="Chromosome"/>
</dbReference>
<feature type="transmembrane region" description="Helical" evidence="1">
    <location>
        <begin position="187"/>
        <end position="205"/>
    </location>
</feature>
<sequence>MLNIDNIIVYLSNNTLFILLILSSLIISFSLIFRRQISGIIEKISLENELPDFLALLLTFEANGIRLDEVLEEASQNKLVLPRSYQKLSLIFSVLSRVSSDPYTCLKKLAEYIPSDRVKNFVRGYAEVLITTGDTLSYIDSFIKEEFSVLKTRINNIVSFIDMLFEGFLIILLGILVYSLIPLGGLPIELVVFVIMVLSLFSYVLTYKLLELTYYYMSTFYVVLTTALIVLTPITLLFIQSFMVIHVIIVILAGLFLYFKHRIFEEIDSQTMVLLEEVYGESRIGMPIDSALIKIINRHNGPFTKMIDLLKMGAKPSEIVNAVNFSQLSRKVFSLLLTPIEYSKSHYRHIGYIINILDHIRGLRKSLSERSKIYYIYILTLPLVVIVFMNTMLSMDSSIIYQGINQAFIKKMTYVAVFESLIIASMIDKGYWFRSVLMYAIMFLTIMLLL</sequence>
<feature type="transmembrane region" description="Helical" evidence="1">
    <location>
        <begin position="431"/>
        <end position="449"/>
    </location>
</feature>
<feature type="transmembrane region" description="Helical" evidence="1">
    <location>
        <begin position="212"/>
        <end position="231"/>
    </location>
</feature>
<gene>
    <name evidence="2" type="ordered locus">Shell_1477</name>
</gene>
<dbReference type="PANTHER" id="PTHR35402:SF1">
    <property type="entry name" value="TYPE II SECRETION SYSTEM PROTEIN GSPF DOMAIN-CONTAINING PROTEIN"/>
    <property type="match status" value="1"/>
</dbReference>
<keyword evidence="1" id="KW-1133">Transmembrane helix</keyword>
<feature type="transmembrane region" description="Helical" evidence="1">
    <location>
        <begin position="237"/>
        <end position="259"/>
    </location>
</feature>
<feature type="transmembrane region" description="Helical" evidence="1">
    <location>
        <begin position="15"/>
        <end position="33"/>
    </location>
</feature>
<feature type="transmembrane region" description="Helical" evidence="1">
    <location>
        <begin position="374"/>
        <end position="393"/>
    </location>
</feature>
<dbReference type="HOGENOM" id="CLU_606387_0_0_2"/>
<name>D7D9W9_STAHD</name>
<dbReference type="GeneID" id="9234768"/>
<keyword evidence="1" id="KW-0472">Membrane</keyword>
<dbReference type="STRING" id="591019.Shell_1477"/>
<dbReference type="RefSeq" id="WP_013143763.1">
    <property type="nucleotide sequence ID" value="NC_014205.1"/>
</dbReference>
<feature type="transmembrane region" description="Helical" evidence="1">
    <location>
        <begin position="160"/>
        <end position="181"/>
    </location>
</feature>
<dbReference type="EMBL" id="CP002051">
    <property type="protein sequence ID" value="ADI32565.1"/>
    <property type="molecule type" value="Genomic_DNA"/>
</dbReference>
<protein>
    <recommendedName>
        <fullName evidence="4">Type II secretion system F domain protein</fullName>
    </recommendedName>
</protein>
<evidence type="ECO:0000256" key="1">
    <source>
        <dbReference type="SAM" id="Phobius"/>
    </source>
</evidence>
<evidence type="ECO:0000313" key="3">
    <source>
        <dbReference type="Proteomes" id="UP000002573"/>
    </source>
</evidence>
<reference evidence="3" key="1">
    <citation type="submission" date="2010-05" db="EMBL/GenBank/DDBJ databases">
        <title>Complete sequence of Staphylothermus hellenicus DSM 12710.</title>
        <authorList>
            <consortium name="US DOE Joint Genome Institute"/>
            <person name="Lucas S."/>
            <person name="Copeland A."/>
            <person name="Lapidus A."/>
            <person name="Cheng J.-F."/>
            <person name="Bruce D."/>
            <person name="Goodwin L."/>
            <person name="Pitluck S."/>
            <person name="Davenport K."/>
            <person name="Detter J.C."/>
            <person name="Han C."/>
            <person name="Tapia R."/>
            <person name="Larimer F."/>
            <person name="Land M."/>
            <person name="Hauser L."/>
            <person name="Kyrpides N."/>
            <person name="Mikhailova N."/>
            <person name="Anderson I.J."/>
            <person name="Woyke T."/>
        </authorList>
    </citation>
    <scope>NUCLEOTIDE SEQUENCE [LARGE SCALE GENOMIC DNA]</scope>
    <source>
        <strain evidence="3">DSM 12710 / JCM 10830 / BK20S6-10-b1 / P8</strain>
    </source>
</reference>
<evidence type="ECO:0000313" key="2">
    <source>
        <dbReference type="EMBL" id="ADI32565.1"/>
    </source>
</evidence>
<proteinExistence type="predicted"/>
<keyword evidence="3" id="KW-1185">Reference proteome</keyword>
<dbReference type="AlphaFoldDB" id="D7D9W9"/>
<evidence type="ECO:0008006" key="4">
    <source>
        <dbReference type="Google" id="ProtNLM"/>
    </source>
</evidence>
<accession>D7D9W9</accession>
<dbReference type="eggNOG" id="arCOG01808">
    <property type="taxonomic scope" value="Archaea"/>
</dbReference>
<dbReference type="KEGG" id="shc:Shell_1477"/>
<keyword evidence="1" id="KW-0812">Transmembrane</keyword>
<dbReference type="OrthoDB" id="380557at2157"/>
<organism evidence="2 3">
    <name type="scientific">Staphylothermus hellenicus (strain DSM 12710 / JCM 10830 / BK20S6-10-b1 / P8)</name>
    <dbReference type="NCBI Taxonomy" id="591019"/>
    <lineage>
        <taxon>Archaea</taxon>
        <taxon>Thermoproteota</taxon>
        <taxon>Thermoprotei</taxon>
        <taxon>Desulfurococcales</taxon>
        <taxon>Desulfurococcaceae</taxon>
        <taxon>Staphylothermus</taxon>
    </lineage>
</organism>
<dbReference type="InterPro" id="IPR056569">
    <property type="entry name" value="ArlJ-like"/>
</dbReference>